<dbReference type="Proteomes" id="UP000075260">
    <property type="component" value="Unassembled WGS sequence"/>
</dbReference>
<keyword evidence="7" id="KW-0346">Stress response</keyword>
<evidence type="ECO:0000256" key="7">
    <source>
        <dbReference type="ARBA" id="ARBA00023016"/>
    </source>
</evidence>
<dbReference type="NCBIfam" id="NF001413">
    <property type="entry name" value="PRK00290.1"/>
    <property type="match status" value="1"/>
</dbReference>
<evidence type="ECO:0000256" key="3">
    <source>
        <dbReference type="ARBA" id="ARBA00017249"/>
    </source>
</evidence>
<evidence type="ECO:0000256" key="4">
    <source>
        <dbReference type="ARBA" id="ARBA00022553"/>
    </source>
</evidence>
<dbReference type="SUPFAM" id="SSF53067">
    <property type="entry name" value="Actin-like ATPase domain"/>
    <property type="match status" value="2"/>
</dbReference>
<dbReference type="InterPro" id="IPR043129">
    <property type="entry name" value="ATPase_NBD"/>
</dbReference>
<evidence type="ECO:0000256" key="1">
    <source>
        <dbReference type="ARBA" id="ARBA00007381"/>
    </source>
</evidence>
<evidence type="ECO:0000256" key="2">
    <source>
        <dbReference type="ARBA" id="ARBA00014415"/>
    </source>
</evidence>
<dbReference type="EMBL" id="JEMA01001191">
    <property type="protein sequence ID" value="KYF61394.1"/>
    <property type="molecule type" value="Genomic_DNA"/>
</dbReference>
<organism evidence="14 15">
    <name type="scientific">Sorangium cellulosum</name>
    <name type="common">Polyangium cellulosum</name>
    <dbReference type="NCBI Taxonomy" id="56"/>
    <lineage>
        <taxon>Bacteria</taxon>
        <taxon>Pseudomonadati</taxon>
        <taxon>Myxococcota</taxon>
        <taxon>Polyangia</taxon>
        <taxon>Polyangiales</taxon>
        <taxon>Polyangiaceae</taxon>
        <taxon>Sorangium</taxon>
    </lineage>
</organism>
<dbReference type="OrthoDB" id="9766019at2"/>
<dbReference type="Gene3D" id="3.90.640.10">
    <property type="entry name" value="Actin, Chain A, domain 4"/>
    <property type="match status" value="1"/>
</dbReference>
<dbReference type="Gene3D" id="3.30.420.40">
    <property type="match status" value="2"/>
</dbReference>
<evidence type="ECO:0000256" key="13">
    <source>
        <dbReference type="SAM" id="Coils"/>
    </source>
</evidence>
<evidence type="ECO:0000313" key="14">
    <source>
        <dbReference type="EMBL" id="KYF61394.1"/>
    </source>
</evidence>
<sequence length="609" mass="66746">MERVIGIDLGTTNSCVAIVEEGVPTVIPNRGGYKTTPSMVAITEAGKRLCGHIAKRQAITNAENTVYAAKRLIGRKWSSPQVKNAILTASYKIVEGPHGDVRIQLRDKTYSVPEISAMVLQEMKLFAEDYLNEPISKAVITVPAYFNDNQRQATKDAGQIAGLDVIRIVNEPTAAALAYGFGKNVEKTIAVFDLGGGTFDISVLEIGAGGVFKVIATAGDTFLGGEDFDARVIDWLVQGFKEQHDVDLRQDRMALQRLKDAAEKAKCELSSVLETEINLPFIISSARNEALHLQRTLSRAELEGLCEDLVERCVEICSQTLEDARLERDEIEDVVLVGGMTRMPRVQEAVRDFFEREPCKGVHPDEVVALGAAVQGAALVDETKQMILLDVTPHALGIMTFGSNFEELIPQNTTVPTARSKIFTTSRDNQTAVKILVMQGEHTKATDNELLGEFILTGLRRAPKGQVEIEVTFEINSDGIVSVSAKDLETGQLQSIQVTASSGLTKEEVGEMMEAAKEYLVDRRASDQFEGVRQEAEKLIAEIERMFPQVEQIVASSDFGRDAIGKARGIVDRSRQAIGRRDAAAVKEQMEALSRTHRMFKGVVARPQG</sequence>
<comment type="caution">
    <text evidence="14">The sequence shown here is derived from an EMBL/GenBank/DDBJ whole genome shotgun (WGS) entry which is preliminary data.</text>
</comment>
<evidence type="ECO:0000256" key="5">
    <source>
        <dbReference type="ARBA" id="ARBA00022741"/>
    </source>
</evidence>
<keyword evidence="8" id="KW-0143">Chaperone</keyword>
<dbReference type="GO" id="GO:0005524">
    <property type="term" value="F:ATP binding"/>
    <property type="evidence" value="ECO:0007669"/>
    <property type="project" value="UniProtKB-KW"/>
</dbReference>
<gene>
    <name evidence="14" type="ORF">BE15_05825</name>
</gene>
<keyword evidence="5 12" id="KW-0547">Nucleotide-binding</keyword>
<reference evidence="14 15" key="1">
    <citation type="submission" date="2014-02" db="EMBL/GenBank/DDBJ databases">
        <title>The small core and large imbalanced accessory genome model reveals a collaborative survival strategy of Sorangium cellulosum strains in nature.</title>
        <authorList>
            <person name="Han K."/>
            <person name="Peng R."/>
            <person name="Blom J."/>
            <person name="Li Y.-Z."/>
        </authorList>
    </citation>
    <scope>NUCLEOTIDE SEQUENCE [LARGE SCALE GENOMIC DNA]</scope>
    <source>
        <strain evidence="14 15">So0008-312</strain>
    </source>
</reference>
<name>A0A150Q0A6_SORCE</name>
<dbReference type="InterPro" id="IPR029047">
    <property type="entry name" value="HSP70_peptide-bd_sf"/>
</dbReference>
<protein>
    <recommendedName>
        <fullName evidence="2">Chaperone protein DnaK</fullName>
    </recommendedName>
    <alternativeName>
        <fullName evidence="3">Chaperone protein dnaK</fullName>
    </alternativeName>
    <alternativeName>
        <fullName evidence="11">HSP70</fullName>
    </alternativeName>
    <alternativeName>
        <fullName evidence="10">Heat shock 70 kDa protein</fullName>
    </alternativeName>
    <alternativeName>
        <fullName evidence="9">Heat shock protein 70</fullName>
    </alternativeName>
</protein>
<evidence type="ECO:0000256" key="9">
    <source>
        <dbReference type="ARBA" id="ARBA00030019"/>
    </source>
</evidence>
<dbReference type="Pfam" id="PF00012">
    <property type="entry name" value="HSP70"/>
    <property type="match status" value="1"/>
</dbReference>
<keyword evidence="6 12" id="KW-0067">ATP-binding</keyword>
<dbReference type="AlphaFoldDB" id="A0A150Q0A6"/>
<dbReference type="InterPro" id="IPR013126">
    <property type="entry name" value="Hsp_70_fam"/>
</dbReference>
<dbReference type="PROSITE" id="PS01036">
    <property type="entry name" value="HSP70_3"/>
    <property type="match status" value="1"/>
</dbReference>
<dbReference type="PROSITE" id="PS00297">
    <property type="entry name" value="HSP70_1"/>
    <property type="match status" value="1"/>
</dbReference>
<dbReference type="SUPFAM" id="SSF100920">
    <property type="entry name" value="Heat shock protein 70kD (HSP70), peptide-binding domain"/>
    <property type="match status" value="1"/>
</dbReference>
<dbReference type="PANTHER" id="PTHR19375">
    <property type="entry name" value="HEAT SHOCK PROTEIN 70KDA"/>
    <property type="match status" value="1"/>
</dbReference>
<evidence type="ECO:0000256" key="8">
    <source>
        <dbReference type="ARBA" id="ARBA00023186"/>
    </source>
</evidence>
<dbReference type="CDD" id="cd10234">
    <property type="entry name" value="ASKHA_NBD_HSP70_DnaK-like"/>
    <property type="match status" value="1"/>
</dbReference>
<comment type="similarity">
    <text evidence="1 12">Belongs to the heat shock protein 70 family.</text>
</comment>
<feature type="coiled-coil region" evidence="13">
    <location>
        <begin position="248"/>
        <end position="303"/>
    </location>
</feature>
<evidence type="ECO:0000256" key="12">
    <source>
        <dbReference type="RuleBase" id="RU003322"/>
    </source>
</evidence>
<accession>A0A150Q0A6</accession>
<evidence type="ECO:0000313" key="15">
    <source>
        <dbReference type="Proteomes" id="UP000075260"/>
    </source>
</evidence>
<dbReference type="GO" id="GO:0140662">
    <property type="term" value="F:ATP-dependent protein folding chaperone"/>
    <property type="evidence" value="ECO:0007669"/>
    <property type="project" value="InterPro"/>
</dbReference>
<keyword evidence="4" id="KW-0597">Phosphoprotein</keyword>
<proteinExistence type="inferred from homology"/>
<keyword evidence="13" id="KW-0175">Coiled coil</keyword>
<dbReference type="RefSeq" id="WP_061613071.1">
    <property type="nucleotide sequence ID" value="NZ_CP162579.1"/>
</dbReference>
<evidence type="ECO:0000256" key="10">
    <source>
        <dbReference type="ARBA" id="ARBA00030945"/>
    </source>
</evidence>
<dbReference type="InterPro" id="IPR018181">
    <property type="entry name" value="Heat_shock_70_CS"/>
</dbReference>
<dbReference type="PROSITE" id="PS00329">
    <property type="entry name" value="HSP70_2"/>
    <property type="match status" value="1"/>
</dbReference>
<dbReference type="FunFam" id="3.90.640.10:FF:000003">
    <property type="entry name" value="Molecular chaperone DnaK"/>
    <property type="match status" value="1"/>
</dbReference>
<evidence type="ECO:0000256" key="6">
    <source>
        <dbReference type="ARBA" id="ARBA00022840"/>
    </source>
</evidence>
<dbReference type="PRINTS" id="PR00301">
    <property type="entry name" value="HEATSHOCK70"/>
</dbReference>
<dbReference type="FunFam" id="3.30.420.40:FF:000004">
    <property type="entry name" value="Molecular chaperone DnaK"/>
    <property type="match status" value="1"/>
</dbReference>
<dbReference type="Gene3D" id="2.60.34.10">
    <property type="entry name" value="Substrate Binding Domain Of DNAk, Chain A, domain 1"/>
    <property type="match status" value="1"/>
</dbReference>
<evidence type="ECO:0000256" key="11">
    <source>
        <dbReference type="ARBA" id="ARBA00033103"/>
    </source>
</evidence>